<evidence type="ECO:0000313" key="4">
    <source>
        <dbReference type="Proteomes" id="UP000290637"/>
    </source>
</evidence>
<dbReference type="KEGG" id="plue:EWM63_22660"/>
<dbReference type="AlphaFoldDB" id="A0A4P6L270"/>
<dbReference type="EMBL" id="CP035913">
    <property type="protein sequence ID" value="QBE65444.1"/>
    <property type="molecule type" value="Genomic_DNA"/>
</dbReference>
<dbReference type="OrthoDB" id="9814807at2"/>
<dbReference type="GO" id="GO:0016020">
    <property type="term" value="C:membrane"/>
    <property type="evidence" value="ECO:0007669"/>
    <property type="project" value="TreeGrafter"/>
</dbReference>
<proteinExistence type="predicted"/>
<feature type="transmembrane region" description="Helical" evidence="1">
    <location>
        <begin position="339"/>
        <end position="361"/>
    </location>
</feature>
<keyword evidence="1" id="KW-0812">Transmembrane</keyword>
<dbReference type="Proteomes" id="UP000290637">
    <property type="component" value="Chromosome"/>
</dbReference>
<reference evidence="3 4" key="1">
    <citation type="submission" date="2019-02" db="EMBL/GenBank/DDBJ databases">
        <title>Draft Genome Sequences of Six Type Strains of the Genus Massilia.</title>
        <authorList>
            <person name="Miess H."/>
            <person name="Frediansyhah A."/>
            <person name="Gross H."/>
        </authorList>
    </citation>
    <scope>NUCLEOTIDE SEQUENCE [LARGE SCALE GENOMIC DNA]</scope>
    <source>
        <strain evidence="3 4">DSM 17473</strain>
    </source>
</reference>
<feature type="transmembrane region" description="Helical" evidence="1">
    <location>
        <begin position="248"/>
        <end position="269"/>
    </location>
</feature>
<feature type="transmembrane region" description="Helical" evidence="1">
    <location>
        <begin position="209"/>
        <end position="236"/>
    </location>
</feature>
<evidence type="ECO:0000256" key="1">
    <source>
        <dbReference type="SAM" id="Phobius"/>
    </source>
</evidence>
<feature type="transmembrane region" description="Helical" evidence="1">
    <location>
        <begin position="275"/>
        <end position="293"/>
    </location>
</feature>
<keyword evidence="3" id="KW-0808">Transferase</keyword>
<dbReference type="InterPro" id="IPR050879">
    <property type="entry name" value="Acyltransferase_3"/>
</dbReference>
<gene>
    <name evidence="3" type="ORF">EWM63_22660</name>
</gene>
<keyword evidence="4" id="KW-1185">Reference proteome</keyword>
<feature type="domain" description="Acyltransferase 3" evidence="2">
    <location>
        <begin position="21"/>
        <end position="358"/>
    </location>
</feature>
<keyword evidence="1" id="KW-1133">Transmembrane helix</keyword>
<evidence type="ECO:0000313" key="3">
    <source>
        <dbReference type="EMBL" id="QBE65444.1"/>
    </source>
</evidence>
<name>A0A4P6L270_9BURK</name>
<feature type="transmembrane region" description="Helical" evidence="1">
    <location>
        <begin position="305"/>
        <end position="327"/>
    </location>
</feature>
<keyword evidence="3" id="KW-0012">Acyltransferase</keyword>
<feature type="transmembrane region" description="Helical" evidence="1">
    <location>
        <begin position="170"/>
        <end position="189"/>
    </location>
</feature>
<accession>A0A4P6L270</accession>
<dbReference type="PANTHER" id="PTHR23028:SF53">
    <property type="entry name" value="ACYL_TRANSF_3 DOMAIN-CONTAINING PROTEIN"/>
    <property type="match status" value="1"/>
</dbReference>
<dbReference type="Pfam" id="PF01757">
    <property type="entry name" value="Acyl_transf_3"/>
    <property type="match status" value="1"/>
</dbReference>
<dbReference type="InterPro" id="IPR002656">
    <property type="entry name" value="Acyl_transf_3_dom"/>
</dbReference>
<dbReference type="PANTHER" id="PTHR23028">
    <property type="entry name" value="ACETYLTRANSFERASE"/>
    <property type="match status" value="1"/>
</dbReference>
<sequence>MPSAVPYSLPYRHRHDPREPGIDLLRAAAIGAVMLYHASSHGIALPALVEHGWMGVDLFFVLSGYLIGWKILHELAQGKMPRWGKYLLDRALRILPAYYAVLALYVLLPEWREAGGLQAPWKFLTFTVNLAPDWERGTAFSHAWSLCVEEHFYLLLPACAWLLAGRPRALAIAAIGIIVAGMVLRAWSWHASVAPPLAAGDAATAMCNYITLIYMSTHARLDGLLAGVMLAAVRAFRPEWWHRLQAQAPLLLAAGAVLLAACTLIEPAGAFGAPFLFPLVALGCACLLGGVTGKRTWFGTMRVPGSGLLATLAFSLYLTHKAVYAWLGGLLPGLDAWPPALALAVFGAASLLVAGVLYLGVERPGLRLRARLATRSFPPTQEVRAADTRAGR</sequence>
<dbReference type="RefSeq" id="WP_130188554.1">
    <property type="nucleotide sequence ID" value="NZ_CP035913.1"/>
</dbReference>
<protein>
    <submittedName>
        <fullName evidence="3">Acyltransferase</fullName>
    </submittedName>
</protein>
<evidence type="ECO:0000259" key="2">
    <source>
        <dbReference type="Pfam" id="PF01757"/>
    </source>
</evidence>
<keyword evidence="1" id="KW-0472">Membrane</keyword>
<organism evidence="3 4">
    <name type="scientific">Pseudoduganella lutea</name>
    <dbReference type="NCBI Taxonomy" id="321985"/>
    <lineage>
        <taxon>Bacteria</taxon>
        <taxon>Pseudomonadati</taxon>
        <taxon>Pseudomonadota</taxon>
        <taxon>Betaproteobacteria</taxon>
        <taxon>Burkholderiales</taxon>
        <taxon>Oxalobacteraceae</taxon>
        <taxon>Telluria group</taxon>
        <taxon>Pseudoduganella</taxon>
    </lineage>
</organism>
<dbReference type="GO" id="GO:0009103">
    <property type="term" value="P:lipopolysaccharide biosynthetic process"/>
    <property type="evidence" value="ECO:0007669"/>
    <property type="project" value="TreeGrafter"/>
</dbReference>
<dbReference type="GO" id="GO:0016747">
    <property type="term" value="F:acyltransferase activity, transferring groups other than amino-acyl groups"/>
    <property type="evidence" value="ECO:0007669"/>
    <property type="project" value="InterPro"/>
</dbReference>
<feature type="transmembrane region" description="Helical" evidence="1">
    <location>
        <begin position="51"/>
        <end position="69"/>
    </location>
</feature>